<gene>
    <name evidence="2" type="ORF">CYU10_000738</name>
</gene>
<organism evidence="2 3">
    <name type="scientific">Lactococcus lactis subsp. lactis</name>
    <name type="common">Streptococcus lactis</name>
    <dbReference type="NCBI Taxonomy" id="1360"/>
    <lineage>
        <taxon>Bacteria</taxon>
        <taxon>Bacillati</taxon>
        <taxon>Bacillota</taxon>
        <taxon>Bacilli</taxon>
        <taxon>Lactobacillales</taxon>
        <taxon>Streptococcaceae</taxon>
        <taxon>Lactococcus</taxon>
    </lineage>
</organism>
<protein>
    <submittedName>
        <fullName evidence="2">Uncharacterized protein</fullName>
    </submittedName>
</protein>
<feature type="transmembrane region" description="Helical" evidence="1">
    <location>
        <begin position="77"/>
        <end position="98"/>
    </location>
</feature>
<evidence type="ECO:0000313" key="3">
    <source>
        <dbReference type="Proteomes" id="UP000234865"/>
    </source>
</evidence>
<sequence length="143" mass="16742">MKKSSTWKYLIIVVVVLLLMKGIYANGIVHYFGNKDPKFFNFISGFEKLIQNFALSLPLLYVLLHEKFAKKYRFLKYITILTIVLLYTSSLYIFSVFVSLSRINDISLYLNINNLNDFLITATICLIIHFLLVFVVERDKKDI</sequence>
<dbReference type="Proteomes" id="UP000234865">
    <property type="component" value="Unassembled WGS sequence"/>
</dbReference>
<feature type="transmembrane region" description="Helical" evidence="1">
    <location>
        <begin position="118"/>
        <end position="136"/>
    </location>
</feature>
<proteinExistence type="predicted"/>
<dbReference type="AlphaFoldDB" id="A0A2N5WC67"/>
<keyword evidence="1" id="KW-0812">Transmembrane</keyword>
<comment type="caution">
    <text evidence="2">The sequence shown here is derived from an EMBL/GenBank/DDBJ whole genome shotgun (WGS) entry which is preliminary data.</text>
</comment>
<keyword evidence="1" id="KW-1133">Transmembrane helix</keyword>
<evidence type="ECO:0000313" key="2">
    <source>
        <dbReference type="EMBL" id="PLW59834.1"/>
    </source>
</evidence>
<name>A0A2N5WC67_LACLL</name>
<accession>A0A2N5WC67</accession>
<feature type="transmembrane region" description="Helical" evidence="1">
    <location>
        <begin position="49"/>
        <end position="65"/>
    </location>
</feature>
<reference evidence="3" key="1">
    <citation type="submission" date="2016-08" db="EMBL/GenBank/DDBJ databases">
        <title>Comparative genomics of Lactococcus lactis strain WFLU12 isolated from the gastrointestinal tract of wild olive flounder (Paralichythys olivaceus).</title>
        <authorList>
            <person name="Nguyen T.L."/>
            <person name="Kim D.-H."/>
        </authorList>
    </citation>
    <scope>NUCLEOTIDE SEQUENCE [LARGE SCALE GENOMIC DNA]</scope>
    <source>
        <strain evidence="3">WFLU12</strain>
    </source>
</reference>
<evidence type="ECO:0000256" key="1">
    <source>
        <dbReference type="SAM" id="Phobius"/>
    </source>
</evidence>
<keyword evidence="1" id="KW-0472">Membrane</keyword>
<dbReference type="EMBL" id="PKRZ01000001">
    <property type="protein sequence ID" value="PLW59834.1"/>
    <property type="molecule type" value="Genomic_DNA"/>
</dbReference>
<dbReference type="RefSeq" id="WP_029344467.1">
    <property type="nucleotide sequence ID" value="NZ_JNLP01000001.1"/>
</dbReference>